<evidence type="ECO:0000313" key="1">
    <source>
        <dbReference type="EMBL" id="PDT45200.1"/>
    </source>
</evidence>
<name>A0A2A6LSE0_RHIFR</name>
<accession>A0A2A6LSE0</accession>
<dbReference type="AlphaFoldDB" id="A0A2A6LSE0"/>
<sequence>MLQTGGLRWVQRFCCGMISTAQLFDCSHGRRVRPVTSLGGLATFSVEPRAIQIGRSGQSRASGQSHCISIT</sequence>
<dbReference type="Proteomes" id="UP000220353">
    <property type="component" value="Unassembled WGS sequence"/>
</dbReference>
<comment type="caution">
    <text evidence="1">The sequence shown here is derived from an EMBL/GenBank/DDBJ whole genome shotgun (WGS) entry which is preliminary data.</text>
</comment>
<reference evidence="1 2" key="1">
    <citation type="submission" date="2017-09" db="EMBL/GenBank/DDBJ databases">
        <title>Comparative genomics of rhizobia isolated from Phaseolus vulgaris in China.</title>
        <authorList>
            <person name="Tong W."/>
        </authorList>
    </citation>
    <scope>NUCLEOTIDE SEQUENCE [LARGE SCALE GENOMIC DNA]</scope>
    <source>
        <strain evidence="1 2">PCH1</strain>
    </source>
</reference>
<proteinExistence type="predicted"/>
<gene>
    <name evidence="1" type="ORF">CO661_24405</name>
</gene>
<evidence type="ECO:0000313" key="2">
    <source>
        <dbReference type="Proteomes" id="UP000220353"/>
    </source>
</evidence>
<protein>
    <submittedName>
        <fullName evidence="1">Uncharacterized protein</fullName>
    </submittedName>
</protein>
<organism evidence="1 2">
    <name type="scientific">Rhizobium fredii</name>
    <name type="common">Sinorhizobium fredii</name>
    <dbReference type="NCBI Taxonomy" id="380"/>
    <lineage>
        <taxon>Bacteria</taxon>
        <taxon>Pseudomonadati</taxon>
        <taxon>Pseudomonadota</taxon>
        <taxon>Alphaproteobacteria</taxon>
        <taxon>Hyphomicrobiales</taxon>
        <taxon>Rhizobiaceae</taxon>
        <taxon>Sinorhizobium/Ensifer group</taxon>
        <taxon>Sinorhizobium</taxon>
    </lineage>
</organism>
<dbReference type="EMBL" id="NWTC01000023">
    <property type="protein sequence ID" value="PDT45200.1"/>
    <property type="molecule type" value="Genomic_DNA"/>
</dbReference>